<dbReference type="GO" id="GO:0006298">
    <property type="term" value="P:mismatch repair"/>
    <property type="evidence" value="ECO:0007669"/>
    <property type="project" value="TreeGrafter"/>
</dbReference>
<dbReference type="SMART" id="SM00525">
    <property type="entry name" value="FES"/>
    <property type="match status" value="1"/>
</dbReference>
<dbReference type="InterPro" id="IPR044298">
    <property type="entry name" value="MIG/MutY"/>
</dbReference>
<dbReference type="InterPro" id="IPR004035">
    <property type="entry name" value="Endouclease-III_FeS-bd_BS"/>
</dbReference>
<dbReference type="PANTHER" id="PTHR42944">
    <property type="entry name" value="ADENINE DNA GLYCOSYLASE"/>
    <property type="match status" value="1"/>
</dbReference>
<comment type="similarity">
    <text evidence="3">Belongs to the Nth/MutY family.</text>
</comment>
<gene>
    <name evidence="15" type="ORF">AVDCRST_MAG55-2570</name>
</gene>
<dbReference type="GO" id="GO:0034039">
    <property type="term" value="F:8-oxo-7,8-dihydroguanine DNA N-glycosylase activity"/>
    <property type="evidence" value="ECO:0007669"/>
    <property type="project" value="TreeGrafter"/>
</dbReference>
<evidence type="ECO:0000256" key="6">
    <source>
        <dbReference type="ARBA" id="ARBA00022485"/>
    </source>
</evidence>
<sequence length="322" mass="35335">MSEEATRTNGFEFDAAKAEAVRGALIPWFEENGRDLPWRRTRDPWRVLVSEVMLQQIQVTRAVPFYESFVALFPTPRALSEAPLSEAIRAWGDLGRYRRVVSLHRTARLIVQEHGGEVPSDPEALLKLPGVGPYTAGAVACFAFERDAHFLDTNIRRVLHRLFFGAEVPEPKAKESQLLGLAEAMVPRDRAWGWGQSVMELGALRCKARKPLCAACPVSELCAARPTIAEALAGRPHAARATLGRGGSNRHHRGRVLAVLREAPPEGVALGELGKALGFGEADQPWLRGVVESLRKDGLARISSEKAWSVDPPHTTVLVSLP</sequence>
<dbReference type="EMBL" id="CADCUZ010000124">
    <property type="protein sequence ID" value="CAA9429768.1"/>
    <property type="molecule type" value="Genomic_DNA"/>
</dbReference>
<dbReference type="GO" id="GO:0006284">
    <property type="term" value="P:base-excision repair"/>
    <property type="evidence" value="ECO:0007669"/>
    <property type="project" value="InterPro"/>
</dbReference>
<dbReference type="PROSITE" id="PS00764">
    <property type="entry name" value="ENDONUCLEASE_III_1"/>
    <property type="match status" value="1"/>
</dbReference>
<dbReference type="InterPro" id="IPR003651">
    <property type="entry name" value="Endonuclease3_FeS-loop_motif"/>
</dbReference>
<evidence type="ECO:0000256" key="12">
    <source>
        <dbReference type="ARBA" id="ARBA00023204"/>
    </source>
</evidence>
<evidence type="ECO:0000256" key="2">
    <source>
        <dbReference type="ARBA" id="ARBA00001966"/>
    </source>
</evidence>
<keyword evidence="11" id="KW-0411">Iron-sulfur</keyword>
<dbReference type="GO" id="GO:0046872">
    <property type="term" value="F:metal ion binding"/>
    <property type="evidence" value="ECO:0007669"/>
    <property type="project" value="UniProtKB-KW"/>
</dbReference>
<comment type="cofactor">
    <cofactor evidence="2">
        <name>[4Fe-4S] cluster</name>
        <dbReference type="ChEBI" id="CHEBI:49883"/>
    </cofactor>
</comment>
<dbReference type="Pfam" id="PF00633">
    <property type="entry name" value="HHH"/>
    <property type="match status" value="1"/>
</dbReference>
<protein>
    <recommendedName>
        <fullName evidence="5">Adenine DNA glycosylase</fullName>
        <ecNumber evidence="4">3.2.2.31</ecNumber>
    </recommendedName>
</protein>
<dbReference type="GO" id="GO:0035485">
    <property type="term" value="F:adenine/guanine mispair binding"/>
    <property type="evidence" value="ECO:0007669"/>
    <property type="project" value="TreeGrafter"/>
</dbReference>
<keyword evidence="10" id="KW-0408">Iron</keyword>
<evidence type="ECO:0000256" key="10">
    <source>
        <dbReference type="ARBA" id="ARBA00023004"/>
    </source>
</evidence>
<organism evidence="15">
    <name type="scientific">uncultured Rubrobacteraceae bacterium</name>
    <dbReference type="NCBI Taxonomy" id="349277"/>
    <lineage>
        <taxon>Bacteria</taxon>
        <taxon>Bacillati</taxon>
        <taxon>Actinomycetota</taxon>
        <taxon>Rubrobacteria</taxon>
        <taxon>Rubrobacterales</taxon>
        <taxon>Rubrobacteraceae</taxon>
        <taxon>environmental samples</taxon>
    </lineage>
</organism>
<keyword evidence="8" id="KW-0227">DNA damage</keyword>
<evidence type="ECO:0000256" key="3">
    <source>
        <dbReference type="ARBA" id="ARBA00008343"/>
    </source>
</evidence>
<feature type="domain" description="HhH-GPD" evidence="14">
    <location>
        <begin position="53"/>
        <end position="204"/>
    </location>
</feature>
<dbReference type="GO" id="GO:0032357">
    <property type="term" value="F:oxidized purine DNA binding"/>
    <property type="evidence" value="ECO:0007669"/>
    <property type="project" value="TreeGrafter"/>
</dbReference>
<proteinExistence type="inferred from homology"/>
<accession>A0A6J4PZA9</accession>
<evidence type="ECO:0000256" key="7">
    <source>
        <dbReference type="ARBA" id="ARBA00022723"/>
    </source>
</evidence>
<dbReference type="GO" id="GO:0000701">
    <property type="term" value="F:purine-specific mismatch base pair DNA N-glycosylase activity"/>
    <property type="evidence" value="ECO:0007669"/>
    <property type="project" value="UniProtKB-EC"/>
</dbReference>
<dbReference type="InterPro" id="IPR000445">
    <property type="entry name" value="HhH_motif"/>
</dbReference>
<evidence type="ECO:0000256" key="4">
    <source>
        <dbReference type="ARBA" id="ARBA00012045"/>
    </source>
</evidence>
<dbReference type="SUPFAM" id="SSF48150">
    <property type="entry name" value="DNA-glycosylase"/>
    <property type="match status" value="1"/>
</dbReference>
<dbReference type="Pfam" id="PF10576">
    <property type="entry name" value="EndIII_4Fe-2S"/>
    <property type="match status" value="1"/>
</dbReference>
<evidence type="ECO:0000256" key="11">
    <source>
        <dbReference type="ARBA" id="ARBA00023014"/>
    </source>
</evidence>
<dbReference type="CDD" id="cd00056">
    <property type="entry name" value="ENDO3c"/>
    <property type="match status" value="1"/>
</dbReference>
<comment type="catalytic activity">
    <reaction evidence="1">
        <text>Hydrolyzes free adenine bases from 7,8-dihydro-8-oxoguanine:adenine mismatched double-stranded DNA, leaving an apurinic site.</text>
        <dbReference type="EC" id="3.2.2.31"/>
    </reaction>
</comment>
<keyword evidence="7" id="KW-0479">Metal-binding</keyword>
<dbReference type="AlphaFoldDB" id="A0A6J4PZA9"/>
<dbReference type="EC" id="3.2.2.31" evidence="4"/>
<dbReference type="SMART" id="SM00478">
    <property type="entry name" value="ENDO3c"/>
    <property type="match status" value="1"/>
</dbReference>
<keyword evidence="9 15" id="KW-0378">Hydrolase</keyword>
<evidence type="ECO:0000256" key="1">
    <source>
        <dbReference type="ARBA" id="ARBA00000843"/>
    </source>
</evidence>
<keyword evidence="12" id="KW-0234">DNA repair</keyword>
<dbReference type="GO" id="GO:0051539">
    <property type="term" value="F:4 iron, 4 sulfur cluster binding"/>
    <property type="evidence" value="ECO:0007669"/>
    <property type="project" value="UniProtKB-KW"/>
</dbReference>
<dbReference type="Gene3D" id="1.10.340.30">
    <property type="entry name" value="Hypothetical protein, domain 2"/>
    <property type="match status" value="1"/>
</dbReference>
<dbReference type="Gene3D" id="1.10.1670.10">
    <property type="entry name" value="Helix-hairpin-Helix base-excision DNA repair enzymes (C-terminal)"/>
    <property type="match status" value="1"/>
</dbReference>
<evidence type="ECO:0000313" key="15">
    <source>
        <dbReference type="EMBL" id="CAA9429768.1"/>
    </source>
</evidence>
<dbReference type="Pfam" id="PF00730">
    <property type="entry name" value="HhH-GPD"/>
    <property type="match status" value="1"/>
</dbReference>
<keyword evidence="6" id="KW-0004">4Fe-4S</keyword>
<dbReference type="InterPro" id="IPR011257">
    <property type="entry name" value="DNA_glycosylase"/>
</dbReference>
<name>A0A6J4PZA9_9ACTN</name>
<evidence type="ECO:0000256" key="5">
    <source>
        <dbReference type="ARBA" id="ARBA00022023"/>
    </source>
</evidence>
<evidence type="ECO:0000256" key="13">
    <source>
        <dbReference type="ARBA" id="ARBA00023295"/>
    </source>
</evidence>
<dbReference type="InterPro" id="IPR023170">
    <property type="entry name" value="HhH_base_excis_C"/>
</dbReference>
<dbReference type="InterPro" id="IPR003265">
    <property type="entry name" value="HhH-GPD_domain"/>
</dbReference>
<dbReference type="PANTHER" id="PTHR42944:SF1">
    <property type="entry name" value="ADENINE DNA GLYCOSYLASE"/>
    <property type="match status" value="1"/>
</dbReference>
<keyword evidence="13 15" id="KW-0326">Glycosidase</keyword>
<evidence type="ECO:0000256" key="9">
    <source>
        <dbReference type="ARBA" id="ARBA00022801"/>
    </source>
</evidence>
<evidence type="ECO:0000259" key="14">
    <source>
        <dbReference type="SMART" id="SM00478"/>
    </source>
</evidence>
<evidence type="ECO:0000256" key="8">
    <source>
        <dbReference type="ARBA" id="ARBA00022763"/>
    </source>
</evidence>
<reference evidence="15" key="1">
    <citation type="submission" date="2020-02" db="EMBL/GenBank/DDBJ databases">
        <authorList>
            <person name="Meier V. D."/>
        </authorList>
    </citation>
    <scope>NUCLEOTIDE SEQUENCE</scope>
    <source>
        <strain evidence="15">AVDCRST_MAG55</strain>
    </source>
</reference>